<dbReference type="EMBL" id="BMAW01039991">
    <property type="protein sequence ID" value="GFU57950.1"/>
    <property type="molecule type" value="Genomic_DNA"/>
</dbReference>
<accession>A0A8X6UUX7</accession>
<keyword evidence="2" id="KW-1185">Reference proteome</keyword>
<sequence length="120" mass="13446">MSNLFPCLGKWCKLCSNACFFDAVALSKRCFGYRSFVKLSVFGTKSKTPFVTQDLKDMILTFKVKGINNHSTRKRTKINCSTDCGSLCVISRGRHGGTFYGHNLCERYCRNCCPTSCPTS</sequence>
<name>A0A8X6UUX7_NEPPI</name>
<gene>
    <name evidence="1" type="ORF">NPIL_369491</name>
</gene>
<protein>
    <submittedName>
        <fullName evidence="1">Uncharacterized protein</fullName>
    </submittedName>
</protein>
<evidence type="ECO:0000313" key="1">
    <source>
        <dbReference type="EMBL" id="GFU57950.1"/>
    </source>
</evidence>
<reference evidence="1" key="1">
    <citation type="submission" date="2020-08" db="EMBL/GenBank/DDBJ databases">
        <title>Multicomponent nature underlies the extraordinary mechanical properties of spider dragline silk.</title>
        <authorList>
            <person name="Kono N."/>
            <person name="Nakamura H."/>
            <person name="Mori M."/>
            <person name="Yoshida Y."/>
            <person name="Ohtoshi R."/>
            <person name="Malay A.D."/>
            <person name="Moran D.A.P."/>
            <person name="Tomita M."/>
            <person name="Numata K."/>
            <person name="Arakawa K."/>
        </authorList>
    </citation>
    <scope>NUCLEOTIDE SEQUENCE</scope>
</reference>
<evidence type="ECO:0000313" key="2">
    <source>
        <dbReference type="Proteomes" id="UP000887013"/>
    </source>
</evidence>
<dbReference type="AlphaFoldDB" id="A0A8X6UUX7"/>
<proteinExistence type="predicted"/>
<comment type="caution">
    <text evidence="1">The sequence shown here is derived from an EMBL/GenBank/DDBJ whole genome shotgun (WGS) entry which is preliminary data.</text>
</comment>
<organism evidence="1 2">
    <name type="scientific">Nephila pilipes</name>
    <name type="common">Giant wood spider</name>
    <name type="synonym">Nephila maculata</name>
    <dbReference type="NCBI Taxonomy" id="299642"/>
    <lineage>
        <taxon>Eukaryota</taxon>
        <taxon>Metazoa</taxon>
        <taxon>Ecdysozoa</taxon>
        <taxon>Arthropoda</taxon>
        <taxon>Chelicerata</taxon>
        <taxon>Arachnida</taxon>
        <taxon>Araneae</taxon>
        <taxon>Araneomorphae</taxon>
        <taxon>Entelegynae</taxon>
        <taxon>Araneoidea</taxon>
        <taxon>Nephilidae</taxon>
        <taxon>Nephila</taxon>
    </lineage>
</organism>
<dbReference type="Proteomes" id="UP000887013">
    <property type="component" value="Unassembled WGS sequence"/>
</dbReference>